<gene>
    <name evidence="5" type="ORF">BXZ70DRAFT_1060730</name>
    <name evidence="4" type="ORF">BXZ70DRAFT_1061250</name>
</gene>
<dbReference type="PANTHER" id="PTHR34305:SF1">
    <property type="entry name" value="SWIM-TYPE DOMAIN-CONTAINING PROTEIN"/>
    <property type="match status" value="1"/>
</dbReference>
<reference evidence="4" key="1">
    <citation type="journal article" date="2021" name="New Phytol.">
        <title>Evolutionary innovations through gain and loss of genes in the ectomycorrhizal Boletales.</title>
        <authorList>
            <person name="Wu G."/>
            <person name="Miyauchi S."/>
            <person name="Morin E."/>
            <person name="Kuo A."/>
            <person name="Drula E."/>
            <person name="Varga T."/>
            <person name="Kohler A."/>
            <person name="Feng B."/>
            <person name="Cao Y."/>
            <person name="Lipzen A."/>
            <person name="Daum C."/>
            <person name="Hundley H."/>
            <person name="Pangilinan J."/>
            <person name="Johnson J."/>
            <person name="Barry K."/>
            <person name="LaButti K."/>
            <person name="Ng V."/>
            <person name="Ahrendt S."/>
            <person name="Min B."/>
            <person name="Choi I.G."/>
            <person name="Park H."/>
            <person name="Plett J.M."/>
            <person name="Magnuson J."/>
            <person name="Spatafora J.W."/>
            <person name="Nagy L.G."/>
            <person name="Henrissat B."/>
            <person name="Grigoriev I.V."/>
            <person name="Yang Z.L."/>
            <person name="Xu J."/>
            <person name="Martin F.M."/>
        </authorList>
    </citation>
    <scope>NUCLEOTIDE SEQUENCE</scope>
    <source>
        <strain evidence="4">KKN 215</strain>
    </source>
</reference>
<dbReference type="Proteomes" id="UP000813824">
    <property type="component" value="Unassembled WGS sequence"/>
</dbReference>
<dbReference type="EMBL" id="JAEVFJ010000002">
    <property type="protein sequence ID" value="KAH8107223.1"/>
    <property type="molecule type" value="Genomic_DNA"/>
</dbReference>
<organism evidence="4 6">
    <name type="scientific">Cristinia sonorae</name>
    <dbReference type="NCBI Taxonomy" id="1940300"/>
    <lineage>
        <taxon>Eukaryota</taxon>
        <taxon>Fungi</taxon>
        <taxon>Dikarya</taxon>
        <taxon>Basidiomycota</taxon>
        <taxon>Agaricomycotina</taxon>
        <taxon>Agaricomycetes</taxon>
        <taxon>Agaricomycetidae</taxon>
        <taxon>Agaricales</taxon>
        <taxon>Pleurotineae</taxon>
        <taxon>Stephanosporaceae</taxon>
        <taxon>Cristinia</taxon>
    </lineage>
</organism>
<evidence type="ECO:0000313" key="4">
    <source>
        <dbReference type="EMBL" id="KAH8107223.1"/>
    </source>
</evidence>
<feature type="region of interest" description="Disordered" evidence="2">
    <location>
        <begin position="74"/>
        <end position="118"/>
    </location>
</feature>
<keyword evidence="1" id="KW-0862">Zinc</keyword>
<dbReference type="InterPro" id="IPR040648">
    <property type="entry name" value="HMGXB3_CxC4"/>
</dbReference>
<comment type="caution">
    <text evidence="4">The sequence shown here is derived from an EMBL/GenBank/DDBJ whole genome shotgun (WGS) entry which is preliminary data.</text>
</comment>
<dbReference type="PANTHER" id="PTHR34305">
    <property type="entry name" value="EXPRESSED PROTEIN"/>
    <property type="match status" value="1"/>
</dbReference>
<keyword evidence="1" id="KW-0863">Zinc-finger</keyword>
<evidence type="ECO:0000256" key="2">
    <source>
        <dbReference type="SAM" id="MobiDB-lite"/>
    </source>
</evidence>
<dbReference type="Pfam" id="PF18717">
    <property type="entry name" value="CxC4"/>
    <property type="match status" value="1"/>
</dbReference>
<keyword evidence="6" id="KW-1185">Reference proteome</keyword>
<sequence>MYYLHTNMHVFPLSFRSCCERVFSIATAAMADTAPHQIPRSRLVVSTTSASPPVPRTDNPRSRLVFFAAGDGVDGRPSASVSRADPPSRMNIVGEEIQSNSRKRPRLDQAKTQSNNNEVIEAPVAASDKPHAPQEAPDSWQQDTPLAYEYASPGLACAEDSVDEYWHALLAEDSRALFRLDSHVFVLQDWDEDEHMLQLGQYFHVLSFPHPSGQLGVACTCPRWKAKENCRHSSLFHMHSSHLSFLLPVVKSPLPPAILLCSTLFLNKLIFSCEGEVGRYTSGKRVIVSLQTSGRWHCQSCRYSPTCKHRPHAIAFAVALGLAEAGTTGEAISVPPEENEPDVDDLALMEAASRDDGLGHRGCISYLPIPAPRWCSLPNEPSFTAPKRMFTSSHFPLSELSRCSCGKALDNSVSPTAIVIRSATLFDLTVPREITIEVVPCPACRHGRRQIGPDLSEFGLFNWNNRFVFAHDVLNTFTSMFTASETPFTAFCLIMRRTYMEYSFAHKFCSDDTFIRVWFAFVRLQQLDSSMTCPTCGPSPSVVIADGVSLAPHISKLTSHISPPTMVTSHSDRVESISTYKARHLPLIKEVDVRKRISQLLEATKTHPSAPSQAAPNIPDLQPIVLLYPALFAFIQLYLQSFRLQTSPHLKSYRTLLDQINAPDIALQLVPYSAIAILDRMGANRDYQPPDWLQNLIPAIGHILRSHRNTNTLIPLEVRSLAGWMAVRACDVYTRLAQHDPGAIGDIRAVSPAMGWQQTGTCYGLPLIRSRRTYPKLRHDGTVLDRGAESKDGDSGLGGCKKYYSIYSKSSLAGGIMALWCTHSICLGFHTMPIAEGRNDVFSAIYTHFPTAPEIIVYDYACQLAAYSLVREARYFRNTKFLIDELHAHGHTTCGQACFSSNAMQFDERIRGINTSAAECGNGGMGRIRKSVSFMTYEHAVVFTKVFLDVWNRRIIGRIMSL</sequence>
<protein>
    <recommendedName>
        <fullName evidence="3">SWIM-type domain-containing protein</fullName>
    </recommendedName>
</protein>
<dbReference type="EMBL" id="JAEVFJ010000001">
    <property type="protein sequence ID" value="KAH8108111.1"/>
    <property type="molecule type" value="Genomic_DNA"/>
</dbReference>
<dbReference type="InterPro" id="IPR007527">
    <property type="entry name" value="Znf_SWIM"/>
</dbReference>
<evidence type="ECO:0000313" key="5">
    <source>
        <dbReference type="EMBL" id="KAH8108111.1"/>
    </source>
</evidence>
<dbReference type="GO" id="GO:0008270">
    <property type="term" value="F:zinc ion binding"/>
    <property type="evidence" value="ECO:0007669"/>
    <property type="project" value="UniProtKB-KW"/>
</dbReference>
<feature type="domain" description="SWIM-type" evidence="3">
    <location>
        <begin position="204"/>
        <end position="241"/>
    </location>
</feature>
<evidence type="ECO:0000256" key="1">
    <source>
        <dbReference type="PROSITE-ProRule" id="PRU00325"/>
    </source>
</evidence>
<dbReference type="OrthoDB" id="5598737at2759"/>
<evidence type="ECO:0000313" key="6">
    <source>
        <dbReference type="Proteomes" id="UP000813824"/>
    </source>
</evidence>
<dbReference type="PROSITE" id="PS50966">
    <property type="entry name" value="ZF_SWIM"/>
    <property type="match status" value="1"/>
</dbReference>
<dbReference type="AlphaFoldDB" id="A0A8K0XV86"/>
<name>A0A8K0XV86_9AGAR</name>
<accession>A0A8K0XV86</accession>
<evidence type="ECO:0000259" key="3">
    <source>
        <dbReference type="PROSITE" id="PS50966"/>
    </source>
</evidence>
<proteinExistence type="predicted"/>
<keyword evidence="1" id="KW-0479">Metal-binding</keyword>